<sequence>MEIQEAQEDIFEEGVKFSIYCLTKIQASDEDALRGEIAPDLFDDSNLEFIPWESDEDGKEADMIRIYKQTQQETSNEINFCLFADQQSSRDLSVIIVNRDIGSVLHSDEAIARAQQLVKDLKWESIDCEIDEGLLEGARDELEGHAVAYGRTEAANVYDVWVELETANLALPDLVWEGEAGIRLIPDPDWDGTAFLKKIEELKKRERDGLQPPLSRQ</sequence>
<name>A0AAV9MWI9_9EURO</name>
<dbReference type="EMBL" id="JAVRRD010000041">
    <property type="protein sequence ID" value="KAK5044963.1"/>
    <property type="molecule type" value="Genomic_DNA"/>
</dbReference>
<dbReference type="RefSeq" id="XP_064700607.1">
    <property type="nucleotide sequence ID" value="XM_064853872.1"/>
</dbReference>
<dbReference type="Proteomes" id="UP001358417">
    <property type="component" value="Unassembled WGS sequence"/>
</dbReference>
<comment type="caution">
    <text evidence="1">The sequence shown here is derived from an EMBL/GenBank/DDBJ whole genome shotgun (WGS) entry which is preliminary data.</text>
</comment>
<accession>A0AAV9MWI9</accession>
<keyword evidence="2" id="KW-1185">Reference proteome</keyword>
<reference evidence="1 2" key="1">
    <citation type="submission" date="2023-08" db="EMBL/GenBank/DDBJ databases">
        <title>Black Yeasts Isolated from many extreme environments.</title>
        <authorList>
            <person name="Coleine C."/>
            <person name="Stajich J.E."/>
            <person name="Selbmann L."/>
        </authorList>
    </citation>
    <scope>NUCLEOTIDE SEQUENCE [LARGE SCALE GENOMIC DNA]</scope>
    <source>
        <strain evidence="1 2">CCFEE 5792</strain>
    </source>
</reference>
<proteinExistence type="predicted"/>
<organism evidence="1 2">
    <name type="scientific">Exophiala bonariae</name>
    <dbReference type="NCBI Taxonomy" id="1690606"/>
    <lineage>
        <taxon>Eukaryota</taxon>
        <taxon>Fungi</taxon>
        <taxon>Dikarya</taxon>
        <taxon>Ascomycota</taxon>
        <taxon>Pezizomycotina</taxon>
        <taxon>Eurotiomycetes</taxon>
        <taxon>Chaetothyriomycetidae</taxon>
        <taxon>Chaetothyriales</taxon>
        <taxon>Herpotrichiellaceae</taxon>
        <taxon>Exophiala</taxon>
    </lineage>
</organism>
<dbReference type="AlphaFoldDB" id="A0AAV9MWI9"/>
<gene>
    <name evidence="1" type="ORF">LTR84_010335</name>
</gene>
<evidence type="ECO:0000313" key="1">
    <source>
        <dbReference type="EMBL" id="KAK5044963.1"/>
    </source>
</evidence>
<protein>
    <submittedName>
        <fullName evidence="1">Uncharacterized protein</fullName>
    </submittedName>
</protein>
<evidence type="ECO:0000313" key="2">
    <source>
        <dbReference type="Proteomes" id="UP001358417"/>
    </source>
</evidence>
<dbReference type="GeneID" id="89978493"/>